<feature type="domain" description="EamA" evidence="2">
    <location>
        <begin position="187"/>
        <end position="315"/>
    </location>
</feature>
<dbReference type="GO" id="GO:0016020">
    <property type="term" value="C:membrane"/>
    <property type="evidence" value="ECO:0007669"/>
    <property type="project" value="InterPro"/>
</dbReference>
<feature type="transmembrane region" description="Helical" evidence="1">
    <location>
        <begin position="185"/>
        <end position="202"/>
    </location>
</feature>
<dbReference type="STRING" id="37360.A0A0G4IWD4"/>
<evidence type="ECO:0000313" key="4">
    <source>
        <dbReference type="EMBL" id="SPQ97402.1"/>
    </source>
</evidence>
<accession>A0A0G4IWD4</accession>
<dbReference type="EMBL" id="CDSF01000090">
    <property type="protein sequence ID" value="CEO99396.1"/>
    <property type="molecule type" value="Genomic_DNA"/>
</dbReference>
<dbReference type="Proteomes" id="UP000039324">
    <property type="component" value="Unassembled WGS sequence"/>
</dbReference>
<feature type="transmembrane region" description="Helical" evidence="1">
    <location>
        <begin position="34"/>
        <end position="55"/>
    </location>
</feature>
<feature type="transmembrane region" description="Helical" evidence="1">
    <location>
        <begin position="96"/>
        <end position="117"/>
    </location>
</feature>
<protein>
    <recommendedName>
        <fullName evidence="2">EamA domain-containing protein</fullName>
    </recommendedName>
</protein>
<dbReference type="EMBL" id="OVEO01000007">
    <property type="protein sequence ID" value="SPQ97402.1"/>
    <property type="molecule type" value="Genomic_DNA"/>
</dbReference>
<feature type="domain" description="EamA" evidence="2">
    <location>
        <begin position="33"/>
        <end position="168"/>
    </location>
</feature>
<dbReference type="OMA" id="TFLQITF"/>
<dbReference type="InterPro" id="IPR000620">
    <property type="entry name" value="EamA_dom"/>
</dbReference>
<evidence type="ECO:0000313" key="6">
    <source>
        <dbReference type="Proteomes" id="UP000290189"/>
    </source>
</evidence>
<name>A0A0G4IWD4_PLABS</name>
<sequence length="358" mass="38773">MRWHAPSSRTRRAMWEDGAGLVDRAYSVLYARRGALMVLGSAVAFATGALFGQLSHVAGVWPAWFVLGRCVLQTLWTLALMWWYDIEPFEDLGDKLGLVLVRALFGSFSSNIVLYTQLMGLQLGYATVFFFSVPLYTLVAGHYVIGEKAGALEIACVLMGMAGVVLIAQPSFLFPRTEPEPGWDYAVMCLLAGSTAAFGYIARRRVKSVNSLPIVLIGGLMGIAMMIPPCLYVRLPIDAPPKTILYLLCAGTMLFVDICLTNVGLQYEPASHASVIRLAAPVIGYGFQTLIMRKPPDPAGVAGTLIVAAVVVLMIARSTTSEDLHVPFLAGTDDERRALVGQSPVTEMTPVGVVQERL</sequence>
<organism evidence="3 5">
    <name type="scientific">Plasmodiophora brassicae</name>
    <name type="common">Clubroot disease agent</name>
    <dbReference type="NCBI Taxonomy" id="37360"/>
    <lineage>
        <taxon>Eukaryota</taxon>
        <taxon>Sar</taxon>
        <taxon>Rhizaria</taxon>
        <taxon>Endomyxa</taxon>
        <taxon>Phytomyxea</taxon>
        <taxon>Plasmodiophorida</taxon>
        <taxon>Plasmodiophoridae</taxon>
        <taxon>Plasmodiophora</taxon>
    </lineage>
</organism>
<evidence type="ECO:0000256" key="1">
    <source>
        <dbReference type="SAM" id="Phobius"/>
    </source>
</evidence>
<geneLocation type="mitochondrion" evidence="4"/>
<keyword evidence="4" id="KW-0496">Mitochondrion</keyword>
<evidence type="ECO:0000313" key="5">
    <source>
        <dbReference type="Proteomes" id="UP000039324"/>
    </source>
</evidence>
<reference evidence="4 6" key="2">
    <citation type="submission" date="2018-03" db="EMBL/GenBank/DDBJ databases">
        <authorList>
            <person name="Fogelqvist J."/>
        </authorList>
    </citation>
    <scope>NUCLEOTIDE SEQUENCE [LARGE SCALE GENOMIC DNA]</scope>
</reference>
<evidence type="ECO:0000259" key="2">
    <source>
        <dbReference type="Pfam" id="PF00892"/>
    </source>
</evidence>
<dbReference type="AlphaFoldDB" id="A0A0G4IWD4"/>
<reference evidence="3 5" key="1">
    <citation type="submission" date="2015-02" db="EMBL/GenBank/DDBJ databases">
        <authorList>
            <person name="Chooi Y.-H."/>
        </authorList>
    </citation>
    <scope>NUCLEOTIDE SEQUENCE [LARGE SCALE GENOMIC DNA]</scope>
    <source>
        <strain evidence="3">E3</strain>
    </source>
</reference>
<gene>
    <name evidence="3" type="ORF">PBRA_001302</name>
    <name evidence="4" type="ORF">PLBR_LOCUS4617</name>
</gene>
<feature type="transmembrane region" description="Helical" evidence="1">
    <location>
        <begin position="152"/>
        <end position="173"/>
    </location>
</feature>
<dbReference type="PANTHER" id="PTHR22911">
    <property type="entry name" value="ACYL-MALONYL CONDENSING ENZYME-RELATED"/>
    <property type="match status" value="1"/>
</dbReference>
<dbReference type="Pfam" id="PF00892">
    <property type="entry name" value="EamA"/>
    <property type="match status" value="2"/>
</dbReference>
<feature type="transmembrane region" description="Helical" evidence="1">
    <location>
        <begin position="123"/>
        <end position="145"/>
    </location>
</feature>
<dbReference type="SUPFAM" id="SSF103481">
    <property type="entry name" value="Multidrug resistance efflux transporter EmrE"/>
    <property type="match status" value="2"/>
</dbReference>
<feature type="transmembrane region" description="Helical" evidence="1">
    <location>
        <begin position="61"/>
        <end position="84"/>
    </location>
</feature>
<feature type="transmembrane region" description="Helical" evidence="1">
    <location>
        <begin position="214"/>
        <end position="237"/>
    </location>
</feature>
<keyword evidence="1" id="KW-0812">Transmembrane</keyword>
<keyword evidence="1" id="KW-0472">Membrane</keyword>
<dbReference type="InterPro" id="IPR037185">
    <property type="entry name" value="EmrE-like"/>
</dbReference>
<feature type="transmembrane region" description="Helical" evidence="1">
    <location>
        <begin position="298"/>
        <end position="316"/>
    </location>
</feature>
<dbReference type="OrthoDB" id="306876at2759"/>
<feature type="transmembrane region" description="Helical" evidence="1">
    <location>
        <begin position="243"/>
        <end position="263"/>
    </location>
</feature>
<keyword evidence="1" id="KW-1133">Transmembrane helix</keyword>
<proteinExistence type="predicted"/>
<dbReference type="Proteomes" id="UP000290189">
    <property type="component" value="Unassembled WGS sequence"/>
</dbReference>
<keyword evidence="5" id="KW-1185">Reference proteome</keyword>
<evidence type="ECO:0000313" key="3">
    <source>
        <dbReference type="EMBL" id="CEO99396.1"/>
    </source>
</evidence>